<name>A0ABR4CXJ8_9HELO</name>
<feature type="transmembrane region" description="Helical" evidence="1">
    <location>
        <begin position="62"/>
        <end position="81"/>
    </location>
</feature>
<dbReference type="EMBL" id="JAZHXI010000002">
    <property type="protein sequence ID" value="KAL2074610.1"/>
    <property type="molecule type" value="Genomic_DNA"/>
</dbReference>
<organism evidence="2 3">
    <name type="scientific">Oculimacula yallundae</name>
    <dbReference type="NCBI Taxonomy" id="86028"/>
    <lineage>
        <taxon>Eukaryota</taxon>
        <taxon>Fungi</taxon>
        <taxon>Dikarya</taxon>
        <taxon>Ascomycota</taxon>
        <taxon>Pezizomycotina</taxon>
        <taxon>Leotiomycetes</taxon>
        <taxon>Helotiales</taxon>
        <taxon>Ploettnerulaceae</taxon>
        <taxon>Oculimacula</taxon>
    </lineage>
</organism>
<feature type="transmembrane region" description="Helical" evidence="1">
    <location>
        <begin position="88"/>
        <end position="110"/>
    </location>
</feature>
<accession>A0ABR4CXJ8</accession>
<dbReference type="Pfam" id="PF16015">
    <property type="entry name" value="Promethin"/>
    <property type="match status" value="1"/>
</dbReference>
<gene>
    <name evidence="2" type="ORF">VTL71DRAFT_8388</name>
</gene>
<proteinExistence type="predicted"/>
<reference evidence="2 3" key="1">
    <citation type="journal article" date="2024" name="Commun. Biol.">
        <title>Comparative genomic analysis of thermophilic fungi reveals convergent evolutionary adaptations and gene losses.</title>
        <authorList>
            <person name="Steindorff A.S."/>
            <person name="Aguilar-Pontes M.V."/>
            <person name="Robinson A.J."/>
            <person name="Andreopoulos B."/>
            <person name="LaButti K."/>
            <person name="Kuo A."/>
            <person name="Mondo S."/>
            <person name="Riley R."/>
            <person name="Otillar R."/>
            <person name="Haridas S."/>
            <person name="Lipzen A."/>
            <person name="Grimwood J."/>
            <person name="Schmutz J."/>
            <person name="Clum A."/>
            <person name="Reid I.D."/>
            <person name="Moisan M.C."/>
            <person name="Butler G."/>
            <person name="Nguyen T.T.M."/>
            <person name="Dewar K."/>
            <person name="Conant G."/>
            <person name="Drula E."/>
            <person name="Henrissat B."/>
            <person name="Hansel C."/>
            <person name="Singer S."/>
            <person name="Hutchinson M.I."/>
            <person name="de Vries R.P."/>
            <person name="Natvig D.O."/>
            <person name="Powell A.J."/>
            <person name="Tsang A."/>
            <person name="Grigoriev I.V."/>
        </authorList>
    </citation>
    <scope>NUCLEOTIDE SEQUENCE [LARGE SCALE GENOMIC DNA]</scope>
    <source>
        <strain evidence="2 3">CBS 494.80</strain>
    </source>
</reference>
<protein>
    <submittedName>
        <fullName evidence="2">Uncharacterized protein</fullName>
    </submittedName>
</protein>
<evidence type="ECO:0000256" key="1">
    <source>
        <dbReference type="SAM" id="Phobius"/>
    </source>
</evidence>
<keyword evidence="3" id="KW-1185">Reference proteome</keyword>
<sequence>MPSRTSPSSSPNSTASPTMAIQQRTSGIFSRVQSLVDNYVVTPSAREKYYNNISTFAHDQPILFTFLLTQFLLSSTPILLFASFSLGILFLSLISALLFSLFWIGVALLVLVPTLFITVSLAILVWVWAVSSFLVARWVYNTVPVSVSGRTEVALPNGRTAVVEKTGEGFGDFKGEVKG</sequence>
<keyword evidence="1" id="KW-0812">Transmembrane</keyword>
<dbReference type="Proteomes" id="UP001595075">
    <property type="component" value="Unassembled WGS sequence"/>
</dbReference>
<evidence type="ECO:0000313" key="2">
    <source>
        <dbReference type="EMBL" id="KAL2074610.1"/>
    </source>
</evidence>
<keyword evidence="1" id="KW-1133">Transmembrane helix</keyword>
<keyword evidence="1" id="KW-0472">Membrane</keyword>
<evidence type="ECO:0000313" key="3">
    <source>
        <dbReference type="Proteomes" id="UP001595075"/>
    </source>
</evidence>
<comment type="caution">
    <text evidence="2">The sequence shown here is derived from an EMBL/GenBank/DDBJ whole genome shotgun (WGS) entry which is preliminary data.</text>
</comment>
<feature type="transmembrane region" description="Helical" evidence="1">
    <location>
        <begin position="116"/>
        <end position="140"/>
    </location>
</feature>